<dbReference type="EMBL" id="MLBY01000002">
    <property type="protein sequence ID" value="MEE7455775.1"/>
    <property type="molecule type" value="Genomic_DNA"/>
</dbReference>
<organism evidence="1 2">
    <name type="scientific">Methylobacterium radiotolerans</name>
    <dbReference type="NCBI Taxonomy" id="31998"/>
    <lineage>
        <taxon>Bacteria</taxon>
        <taxon>Pseudomonadati</taxon>
        <taxon>Pseudomonadota</taxon>
        <taxon>Alphaproteobacteria</taxon>
        <taxon>Hyphomicrobiales</taxon>
        <taxon>Methylobacteriaceae</taxon>
        <taxon>Methylobacterium</taxon>
    </lineage>
</organism>
<dbReference type="Proteomes" id="UP001349262">
    <property type="component" value="Unassembled WGS sequence"/>
</dbReference>
<proteinExistence type="predicted"/>
<protein>
    <submittedName>
        <fullName evidence="1">Cellulose biosynthesis protein BcsS</fullName>
    </submittedName>
</protein>
<reference evidence="1 2" key="1">
    <citation type="journal article" date="2012" name="Genet. Mol. Biol.">
        <title>Analysis of 16S rRNA and mxaF genes revealing insights into Methylobacterium niche-specific plant association.</title>
        <authorList>
            <person name="Dourado M.N."/>
            <person name="Andreote F.D."/>
            <person name="Dini-Andreote F."/>
            <person name="Conti R."/>
            <person name="Araujo J.M."/>
            <person name="Araujo W.L."/>
        </authorList>
    </citation>
    <scope>NUCLEOTIDE SEQUENCE [LARGE SCALE GENOMIC DNA]</scope>
    <source>
        <strain evidence="1 2">SR1.6/4</strain>
    </source>
</reference>
<name>A0ABU7T5F2_9HYPH</name>
<evidence type="ECO:0000313" key="2">
    <source>
        <dbReference type="Proteomes" id="UP001349262"/>
    </source>
</evidence>
<dbReference type="Pfam" id="PF17036">
    <property type="entry name" value="CBP_BcsS"/>
    <property type="match status" value="1"/>
</dbReference>
<sequence>MFIFALLRSILYRRRTSRRPVCRRAHQEALSLAVCVLVAWSPARAEDSALRTVLFGSLEAGASTFSSSGAKLAFDRFDRDGPVALVTLGSGVRLESAAPTLVRLTLLGAALGGYQFIQDWGAVSVFAGPEASWESFSGAGGMQALPLQAGLRIHGEVWARPTAGTLVTATAIFGTARGDAYARLSWGLALFGAYLGPEIAFYGDRTDYRKWSLGLHATDFALGETRFRLSAGCQSENPGDRLSPYLSLAVWRTL</sequence>
<accession>A0ABU7T5F2</accession>
<dbReference type="InterPro" id="IPR031485">
    <property type="entry name" value="CBP_BcsS"/>
</dbReference>
<gene>
    <name evidence="1" type="ORF">MRSR164_02795</name>
</gene>
<keyword evidence="2" id="KW-1185">Reference proteome</keyword>
<comment type="caution">
    <text evidence="1">The sequence shown here is derived from an EMBL/GenBank/DDBJ whole genome shotgun (WGS) entry which is preliminary data.</text>
</comment>
<evidence type="ECO:0000313" key="1">
    <source>
        <dbReference type="EMBL" id="MEE7455775.1"/>
    </source>
</evidence>